<feature type="transmembrane region" description="Helical" evidence="1">
    <location>
        <begin position="198"/>
        <end position="217"/>
    </location>
</feature>
<keyword evidence="1" id="KW-1133">Transmembrane helix</keyword>
<feature type="transmembrane region" description="Helical" evidence="1">
    <location>
        <begin position="137"/>
        <end position="156"/>
    </location>
</feature>
<gene>
    <name evidence="2" type="ORF">V5799_013244</name>
</gene>
<dbReference type="InterPro" id="IPR026508">
    <property type="entry name" value="TMEM164"/>
</dbReference>
<name>A0AAQ4E6F2_AMBAM</name>
<organism evidence="2 3">
    <name type="scientific">Amblyomma americanum</name>
    <name type="common">Lone star tick</name>
    <dbReference type="NCBI Taxonomy" id="6943"/>
    <lineage>
        <taxon>Eukaryota</taxon>
        <taxon>Metazoa</taxon>
        <taxon>Ecdysozoa</taxon>
        <taxon>Arthropoda</taxon>
        <taxon>Chelicerata</taxon>
        <taxon>Arachnida</taxon>
        <taxon>Acari</taxon>
        <taxon>Parasitiformes</taxon>
        <taxon>Ixodida</taxon>
        <taxon>Ixodoidea</taxon>
        <taxon>Ixodidae</taxon>
        <taxon>Amblyomminae</taxon>
        <taxon>Amblyomma</taxon>
    </lineage>
</organism>
<keyword evidence="3" id="KW-1185">Reference proteome</keyword>
<dbReference type="PANTHER" id="PTHR20948">
    <property type="entry name" value="TRANSMEMBRANE PROTEIN 164"/>
    <property type="match status" value="1"/>
</dbReference>
<evidence type="ECO:0000256" key="1">
    <source>
        <dbReference type="SAM" id="Phobius"/>
    </source>
</evidence>
<dbReference type="EMBL" id="JARKHS020021338">
    <property type="protein sequence ID" value="KAK8770293.1"/>
    <property type="molecule type" value="Genomic_DNA"/>
</dbReference>
<protein>
    <submittedName>
        <fullName evidence="2">Uncharacterized protein</fullName>
    </submittedName>
</protein>
<reference evidence="2 3" key="1">
    <citation type="journal article" date="2023" name="Arcadia Sci">
        <title>De novo assembly of a long-read Amblyomma americanum tick genome.</title>
        <authorList>
            <person name="Chou S."/>
            <person name="Poskanzer K.E."/>
            <person name="Rollins M."/>
            <person name="Thuy-Boun P.S."/>
        </authorList>
    </citation>
    <scope>NUCLEOTIDE SEQUENCE [LARGE SCALE GENOMIC DNA]</scope>
    <source>
        <strain evidence="2">F_SG_1</strain>
        <tissue evidence="2">Salivary glands</tissue>
    </source>
</reference>
<keyword evidence="1" id="KW-0472">Membrane</keyword>
<accession>A0AAQ4E6F2</accession>
<dbReference type="PANTHER" id="PTHR20948:SF2">
    <property type="entry name" value="TRANSMEMBRANE PROTEIN 164"/>
    <property type="match status" value="1"/>
</dbReference>
<feature type="transmembrane region" description="Helical" evidence="1">
    <location>
        <begin position="43"/>
        <end position="61"/>
    </location>
</feature>
<feature type="transmembrane region" description="Helical" evidence="1">
    <location>
        <begin position="229"/>
        <end position="251"/>
    </location>
</feature>
<proteinExistence type="predicted"/>
<sequence>MGSSGASASLLAVSEWAYAGVNHSLAGNGGPECAQFLSGRRRLWETALAVLWTLVLAIASCRRLQKSRGVQHGCSNAAQLKDSILRCHNKHTTSKETVPPAPKVVREDRGGKRCLLVLLCLVFGMELGFKFSSRTVIYILNPCHVITMLQIIMLAAPPTSRVMTVLFRVHVHWINGPLLALLFPVLNTRLLPLEQEVYWVQHGLMLAVPCYLMRLGGVFSTEPLGDLSWALLSIALQYLYHFLILQALALVTQASCTRHSAHGCCVSPGCTSAALLCRSMSIPPRGCMLPKL</sequence>
<evidence type="ECO:0000313" key="3">
    <source>
        <dbReference type="Proteomes" id="UP001321473"/>
    </source>
</evidence>
<comment type="caution">
    <text evidence="2">The sequence shown here is derived from an EMBL/GenBank/DDBJ whole genome shotgun (WGS) entry which is preliminary data.</text>
</comment>
<evidence type="ECO:0000313" key="2">
    <source>
        <dbReference type="EMBL" id="KAK8770293.1"/>
    </source>
</evidence>
<keyword evidence="1" id="KW-0812">Transmembrane</keyword>
<dbReference type="Proteomes" id="UP001321473">
    <property type="component" value="Unassembled WGS sequence"/>
</dbReference>
<dbReference type="Pfam" id="PF14808">
    <property type="entry name" value="TMEM164"/>
    <property type="match status" value="1"/>
</dbReference>
<feature type="transmembrane region" description="Helical" evidence="1">
    <location>
        <begin position="165"/>
        <end position="186"/>
    </location>
</feature>
<dbReference type="AlphaFoldDB" id="A0AAQ4E6F2"/>